<keyword evidence="6" id="KW-0539">Nucleus</keyword>
<dbReference type="SUPFAM" id="SSF57667">
    <property type="entry name" value="beta-beta-alpha zinc fingers"/>
    <property type="match status" value="1"/>
</dbReference>
<evidence type="ECO:0000256" key="5">
    <source>
        <dbReference type="ARBA" id="ARBA00022833"/>
    </source>
</evidence>
<evidence type="ECO:0000313" key="10">
    <source>
        <dbReference type="EMBL" id="VDI13087.1"/>
    </source>
</evidence>
<keyword evidence="3" id="KW-0677">Repeat</keyword>
<evidence type="ECO:0000256" key="7">
    <source>
        <dbReference type="PROSITE-ProRule" id="PRU00042"/>
    </source>
</evidence>
<feature type="domain" description="C2H2-type" evidence="9">
    <location>
        <begin position="543"/>
        <end position="571"/>
    </location>
</feature>
<dbReference type="PANTHER" id="PTHR24406">
    <property type="entry name" value="TRANSCRIPTIONAL REPRESSOR CTCFL-RELATED"/>
    <property type="match status" value="1"/>
</dbReference>
<dbReference type="PROSITE" id="PS00028">
    <property type="entry name" value="ZINC_FINGER_C2H2_1"/>
    <property type="match status" value="5"/>
</dbReference>
<feature type="domain" description="C2H2-type" evidence="9">
    <location>
        <begin position="341"/>
        <end position="363"/>
    </location>
</feature>
<feature type="compositionally biased region" description="Polar residues" evidence="8">
    <location>
        <begin position="485"/>
        <end position="494"/>
    </location>
</feature>
<dbReference type="Proteomes" id="UP000596742">
    <property type="component" value="Unassembled WGS sequence"/>
</dbReference>
<comment type="subcellular location">
    <subcellularLocation>
        <location evidence="1">Nucleus</location>
    </subcellularLocation>
</comment>
<keyword evidence="11" id="KW-1185">Reference proteome</keyword>
<dbReference type="InterPro" id="IPR036236">
    <property type="entry name" value="Znf_C2H2_sf"/>
</dbReference>
<dbReference type="Gene3D" id="3.30.160.60">
    <property type="entry name" value="Classic Zinc Finger"/>
    <property type="match status" value="1"/>
</dbReference>
<dbReference type="GO" id="GO:0005634">
    <property type="term" value="C:nucleus"/>
    <property type="evidence" value="ECO:0007669"/>
    <property type="project" value="UniProtKB-SubCell"/>
</dbReference>
<keyword evidence="2" id="KW-0479">Metal-binding</keyword>
<evidence type="ECO:0000256" key="6">
    <source>
        <dbReference type="ARBA" id="ARBA00023242"/>
    </source>
</evidence>
<evidence type="ECO:0000313" key="11">
    <source>
        <dbReference type="Proteomes" id="UP000596742"/>
    </source>
</evidence>
<evidence type="ECO:0000256" key="1">
    <source>
        <dbReference type="ARBA" id="ARBA00004123"/>
    </source>
</evidence>
<name>A0A8B6D051_MYTGA</name>
<gene>
    <name evidence="10" type="ORF">MGAL_10B022313</name>
</gene>
<dbReference type="InterPro" id="IPR050888">
    <property type="entry name" value="ZnF_C2H2-type_TF"/>
</dbReference>
<feature type="region of interest" description="Disordered" evidence="8">
    <location>
        <begin position="485"/>
        <end position="539"/>
    </location>
</feature>
<evidence type="ECO:0000256" key="8">
    <source>
        <dbReference type="SAM" id="MobiDB-lite"/>
    </source>
</evidence>
<dbReference type="InterPro" id="IPR013087">
    <property type="entry name" value="Znf_C2H2_type"/>
</dbReference>
<dbReference type="OrthoDB" id="6070477at2759"/>
<dbReference type="AlphaFoldDB" id="A0A8B6D051"/>
<dbReference type="EMBL" id="UYJE01002718">
    <property type="protein sequence ID" value="VDI13087.1"/>
    <property type="molecule type" value="Genomic_DNA"/>
</dbReference>
<dbReference type="SMART" id="SM00355">
    <property type="entry name" value="ZnF_C2H2"/>
    <property type="match status" value="7"/>
</dbReference>
<feature type="compositionally biased region" description="Polar residues" evidence="8">
    <location>
        <begin position="504"/>
        <end position="519"/>
    </location>
</feature>
<evidence type="ECO:0000256" key="4">
    <source>
        <dbReference type="ARBA" id="ARBA00022771"/>
    </source>
</evidence>
<protein>
    <recommendedName>
        <fullName evidence="9">C2H2-type domain-containing protein</fullName>
    </recommendedName>
</protein>
<sequence>MVIQNIAHTEYDNNNQELTVLSRHSFDKHGLKIVGAVSVIFVQPLDGKNEQYEFQNEDKVSSSLSVITLPASFTQTVDCDKQRNLTNDNPKGINHIEHRSDFVSKEGLSHENKIPSSSGSIGDEFTNNHNVSIIDFSKQRLEPSLHSTPFPENHVNQNQNQNQNNFKSLTKTVPNISPKRPLNQLTSAAVRSVLNPNVLTSIPKTVPLLSPVLQDNTQIPRKIPKTVQMVASEQTLNAVEGQHVQRHNSPNIPKVVDAPHERRVLKTKPKFMRIKSLIVTRDKKQDVYCKLCQQKLDSCNDIMVHSDQHNLHLACCVCEAKFGSYCNMRRHCIGHVQSILYKCSLCHCAYKRKDNLNTHIKKHYTSGVSSWRCQVRNSYHRSMSQLSKTNTVAKPKVPKPLILNSSSMQTHTTSMATSTSLSPDRFPYQLNTAEKSGFEVTKTPDCSLLNLSESHIDLTSDDDLVEVENVLVNKLSSGLETSDLTKSVLTTEPNPRSEVEGMESNASEFSTENKSNKPGSRSPDTENLQEQGQSEPPKQIMNYTCSSCNLHFEQIDHLKRHIVSFHSEELNPCNDAQNKGDNSIILESDIKIESIDTSQDSQIIDIGKLGEFSHNLAKQLVENVQDNVMHVEHLNMGHYTTNENSPKHSQKNSIYHSNLGSYTANENSPTSSNNSAINHSEGNAQMNNRQMKKGRSGTSLGSVTPICRVCGFMFNDIQTAVDHKMNHPAEIPSMFGCTICNTDLSSRECLRRHIRSHMGEEHRCSYCHSKYSRLDNLYTHMKNAHGWVKQKYGQFGNG</sequence>
<dbReference type="PROSITE" id="PS50157">
    <property type="entry name" value="ZINC_FINGER_C2H2_2"/>
    <property type="match status" value="4"/>
</dbReference>
<accession>A0A8B6D051</accession>
<dbReference type="GO" id="GO:0008270">
    <property type="term" value="F:zinc ion binding"/>
    <property type="evidence" value="ECO:0007669"/>
    <property type="project" value="UniProtKB-KW"/>
</dbReference>
<comment type="caution">
    <text evidence="10">The sequence shown here is derived from an EMBL/GenBank/DDBJ whole genome shotgun (WGS) entry which is preliminary data.</text>
</comment>
<evidence type="ECO:0000256" key="3">
    <source>
        <dbReference type="ARBA" id="ARBA00022737"/>
    </source>
</evidence>
<feature type="domain" description="C2H2-type" evidence="9">
    <location>
        <begin position="762"/>
        <end position="790"/>
    </location>
</feature>
<dbReference type="Pfam" id="PF00096">
    <property type="entry name" value="zf-C2H2"/>
    <property type="match status" value="1"/>
</dbReference>
<keyword evidence="5" id="KW-0862">Zinc</keyword>
<feature type="region of interest" description="Disordered" evidence="8">
    <location>
        <begin position="659"/>
        <end position="681"/>
    </location>
</feature>
<feature type="domain" description="C2H2-type" evidence="9">
    <location>
        <begin position="735"/>
        <end position="762"/>
    </location>
</feature>
<keyword evidence="4 7" id="KW-0863">Zinc-finger</keyword>
<reference evidence="10" key="1">
    <citation type="submission" date="2018-11" db="EMBL/GenBank/DDBJ databases">
        <authorList>
            <person name="Alioto T."/>
            <person name="Alioto T."/>
        </authorList>
    </citation>
    <scope>NUCLEOTIDE SEQUENCE</scope>
</reference>
<evidence type="ECO:0000259" key="9">
    <source>
        <dbReference type="PROSITE" id="PS50157"/>
    </source>
</evidence>
<feature type="compositionally biased region" description="Polar residues" evidence="8">
    <location>
        <begin position="525"/>
        <end position="539"/>
    </location>
</feature>
<proteinExistence type="predicted"/>
<evidence type="ECO:0000256" key="2">
    <source>
        <dbReference type="ARBA" id="ARBA00022723"/>
    </source>
</evidence>
<organism evidence="10 11">
    <name type="scientific">Mytilus galloprovincialis</name>
    <name type="common">Mediterranean mussel</name>
    <dbReference type="NCBI Taxonomy" id="29158"/>
    <lineage>
        <taxon>Eukaryota</taxon>
        <taxon>Metazoa</taxon>
        <taxon>Spiralia</taxon>
        <taxon>Lophotrochozoa</taxon>
        <taxon>Mollusca</taxon>
        <taxon>Bivalvia</taxon>
        <taxon>Autobranchia</taxon>
        <taxon>Pteriomorphia</taxon>
        <taxon>Mytilida</taxon>
        <taxon>Mytiloidea</taxon>
        <taxon>Mytilidae</taxon>
        <taxon>Mytilinae</taxon>
        <taxon>Mytilus</taxon>
    </lineage>
</organism>